<proteinExistence type="predicted"/>
<sequence length="137" mass="16149">MTTNATDNKQQMHYASLELSHKFWINLEKVVLNFSKISLRPPWSIFLISQKLKIIFKSTQIHWKANKIIYNFHVYTESKFKTKKGENYEYFPDLPGRKSVADFDKLVADFGNSVADFELHSSSKIRLTMRFSLRNHS</sequence>
<accession>A0A072TXQ5</accession>
<evidence type="ECO:0000313" key="1">
    <source>
        <dbReference type="EMBL" id="KEH22279.1"/>
    </source>
</evidence>
<dbReference type="AlphaFoldDB" id="A0A072TXQ5"/>
<reference evidence="2" key="3">
    <citation type="submission" date="2015-04" db="UniProtKB">
        <authorList>
            <consortium name="EnsemblPlants"/>
        </authorList>
    </citation>
    <scope>IDENTIFICATION</scope>
    <source>
        <strain evidence="2">cv. Jemalong A17</strain>
    </source>
</reference>
<dbReference type="Proteomes" id="UP000002051">
    <property type="component" value="Unassembled WGS sequence"/>
</dbReference>
<organism evidence="1 3">
    <name type="scientific">Medicago truncatula</name>
    <name type="common">Barrel medic</name>
    <name type="synonym">Medicago tribuloides</name>
    <dbReference type="NCBI Taxonomy" id="3880"/>
    <lineage>
        <taxon>Eukaryota</taxon>
        <taxon>Viridiplantae</taxon>
        <taxon>Streptophyta</taxon>
        <taxon>Embryophyta</taxon>
        <taxon>Tracheophyta</taxon>
        <taxon>Spermatophyta</taxon>
        <taxon>Magnoliopsida</taxon>
        <taxon>eudicotyledons</taxon>
        <taxon>Gunneridae</taxon>
        <taxon>Pentapetalae</taxon>
        <taxon>rosids</taxon>
        <taxon>fabids</taxon>
        <taxon>Fabales</taxon>
        <taxon>Fabaceae</taxon>
        <taxon>Papilionoideae</taxon>
        <taxon>50 kb inversion clade</taxon>
        <taxon>NPAAA clade</taxon>
        <taxon>Hologalegina</taxon>
        <taxon>IRL clade</taxon>
        <taxon>Trifolieae</taxon>
        <taxon>Medicago</taxon>
    </lineage>
</organism>
<protein>
    <submittedName>
        <fullName evidence="1 2">Uncharacterized protein</fullName>
    </submittedName>
</protein>
<keyword evidence="3" id="KW-1185">Reference proteome</keyword>
<dbReference type="EMBL" id="CM001223">
    <property type="protein sequence ID" value="KEH22279.1"/>
    <property type="molecule type" value="Genomic_DNA"/>
</dbReference>
<reference evidence="1 3" key="2">
    <citation type="journal article" date="2014" name="BMC Genomics">
        <title>An improved genome release (version Mt4.0) for the model legume Medicago truncatula.</title>
        <authorList>
            <person name="Tang H."/>
            <person name="Krishnakumar V."/>
            <person name="Bidwell S."/>
            <person name="Rosen B."/>
            <person name="Chan A."/>
            <person name="Zhou S."/>
            <person name="Gentzbittel L."/>
            <person name="Childs K.L."/>
            <person name="Yandell M."/>
            <person name="Gundlach H."/>
            <person name="Mayer K.F."/>
            <person name="Schwartz D.C."/>
            <person name="Town C.D."/>
        </authorList>
    </citation>
    <scope>GENOME REANNOTATION</scope>
    <source>
        <strain evidence="1">A17</strain>
        <strain evidence="2 3">cv. Jemalong A17</strain>
    </source>
</reference>
<gene>
    <name evidence="1" type="ordered locus">MTR_7g037575</name>
</gene>
<reference evidence="1 3" key="1">
    <citation type="journal article" date="2011" name="Nature">
        <title>The Medicago genome provides insight into the evolution of rhizobial symbioses.</title>
        <authorList>
            <person name="Young N.D."/>
            <person name="Debelle F."/>
            <person name="Oldroyd G.E."/>
            <person name="Geurts R."/>
            <person name="Cannon S.B."/>
            <person name="Udvardi M.K."/>
            <person name="Benedito V.A."/>
            <person name="Mayer K.F."/>
            <person name="Gouzy J."/>
            <person name="Schoof H."/>
            <person name="Van de Peer Y."/>
            <person name="Proost S."/>
            <person name="Cook D.R."/>
            <person name="Meyers B.C."/>
            <person name="Spannagl M."/>
            <person name="Cheung F."/>
            <person name="De Mita S."/>
            <person name="Krishnakumar V."/>
            <person name="Gundlach H."/>
            <person name="Zhou S."/>
            <person name="Mudge J."/>
            <person name="Bharti A.K."/>
            <person name="Murray J.D."/>
            <person name="Naoumkina M.A."/>
            <person name="Rosen B."/>
            <person name="Silverstein K.A."/>
            <person name="Tang H."/>
            <person name="Rombauts S."/>
            <person name="Zhao P.X."/>
            <person name="Zhou P."/>
            <person name="Barbe V."/>
            <person name="Bardou P."/>
            <person name="Bechner M."/>
            <person name="Bellec A."/>
            <person name="Berger A."/>
            <person name="Berges H."/>
            <person name="Bidwell S."/>
            <person name="Bisseling T."/>
            <person name="Choisne N."/>
            <person name="Couloux A."/>
            <person name="Denny R."/>
            <person name="Deshpande S."/>
            <person name="Dai X."/>
            <person name="Doyle J.J."/>
            <person name="Dudez A.M."/>
            <person name="Farmer A.D."/>
            <person name="Fouteau S."/>
            <person name="Franken C."/>
            <person name="Gibelin C."/>
            <person name="Gish J."/>
            <person name="Goldstein S."/>
            <person name="Gonzalez A.J."/>
            <person name="Green P.J."/>
            <person name="Hallab A."/>
            <person name="Hartog M."/>
            <person name="Hua A."/>
            <person name="Humphray S.J."/>
            <person name="Jeong D.H."/>
            <person name="Jing Y."/>
            <person name="Jocker A."/>
            <person name="Kenton S.M."/>
            <person name="Kim D.J."/>
            <person name="Klee K."/>
            <person name="Lai H."/>
            <person name="Lang C."/>
            <person name="Lin S."/>
            <person name="Macmil S.L."/>
            <person name="Magdelenat G."/>
            <person name="Matthews L."/>
            <person name="McCorrison J."/>
            <person name="Monaghan E.L."/>
            <person name="Mun J.H."/>
            <person name="Najar F.Z."/>
            <person name="Nicholson C."/>
            <person name="Noirot C."/>
            <person name="O'Bleness M."/>
            <person name="Paule C.R."/>
            <person name="Poulain J."/>
            <person name="Prion F."/>
            <person name="Qin B."/>
            <person name="Qu C."/>
            <person name="Retzel E.F."/>
            <person name="Riddle C."/>
            <person name="Sallet E."/>
            <person name="Samain S."/>
            <person name="Samson N."/>
            <person name="Sanders I."/>
            <person name="Saurat O."/>
            <person name="Scarpelli C."/>
            <person name="Schiex T."/>
            <person name="Segurens B."/>
            <person name="Severin A.J."/>
            <person name="Sherrier D.J."/>
            <person name="Shi R."/>
            <person name="Sims S."/>
            <person name="Singer S.R."/>
            <person name="Sinharoy S."/>
            <person name="Sterck L."/>
            <person name="Viollet A."/>
            <person name="Wang B.B."/>
            <person name="Wang K."/>
            <person name="Wang M."/>
            <person name="Wang X."/>
            <person name="Warfsmann J."/>
            <person name="Weissenbach J."/>
            <person name="White D.D."/>
            <person name="White J.D."/>
            <person name="Wiley G.B."/>
            <person name="Wincker P."/>
            <person name="Xing Y."/>
            <person name="Yang L."/>
            <person name="Yao Z."/>
            <person name="Ying F."/>
            <person name="Zhai J."/>
            <person name="Zhou L."/>
            <person name="Zuber A."/>
            <person name="Denarie J."/>
            <person name="Dixon R.A."/>
            <person name="May G.D."/>
            <person name="Schwartz D.C."/>
            <person name="Rogers J."/>
            <person name="Quetier F."/>
            <person name="Town C.D."/>
            <person name="Roe B.A."/>
        </authorList>
    </citation>
    <scope>NUCLEOTIDE SEQUENCE [LARGE SCALE GENOMIC DNA]</scope>
    <source>
        <strain evidence="1">A17</strain>
        <strain evidence="2 3">cv. Jemalong A17</strain>
    </source>
</reference>
<evidence type="ECO:0000313" key="2">
    <source>
        <dbReference type="EnsemblPlants" id="KEH22279"/>
    </source>
</evidence>
<dbReference type="HOGENOM" id="CLU_152182_0_0_1"/>
<evidence type="ECO:0000313" key="3">
    <source>
        <dbReference type="Proteomes" id="UP000002051"/>
    </source>
</evidence>
<name>A0A072TXQ5_MEDTR</name>
<dbReference type="EnsemblPlants" id="KEH22279">
    <property type="protein sequence ID" value="KEH22279"/>
    <property type="gene ID" value="MTR_7g037575"/>
</dbReference>